<dbReference type="GO" id="GO:0005886">
    <property type="term" value="C:plasma membrane"/>
    <property type="evidence" value="ECO:0007669"/>
    <property type="project" value="UniProtKB-SubCell"/>
</dbReference>
<keyword evidence="5" id="KW-0597">Phosphoprotein</keyword>
<dbReference type="RefSeq" id="WP_155444260.1">
    <property type="nucleotide sequence ID" value="NZ_JAOQNR010000001.1"/>
</dbReference>
<evidence type="ECO:0000313" key="14">
    <source>
        <dbReference type="Proteomes" id="UP000439113"/>
    </source>
</evidence>
<dbReference type="SUPFAM" id="SSF55874">
    <property type="entry name" value="ATPase domain of HSP90 chaperone/DNA topoisomerase II/histidine kinase"/>
    <property type="match status" value="1"/>
</dbReference>
<keyword evidence="11" id="KW-0472">Membrane</keyword>
<evidence type="ECO:0000256" key="1">
    <source>
        <dbReference type="ARBA" id="ARBA00000085"/>
    </source>
</evidence>
<dbReference type="Pfam" id="PF00512">
    <property type="entry name" value="HisKA"/>
    <property type="match status" value="1"/>
</dbReference>
<keyword evidence="10" id="KW-0902">Two-component regulatory system</keyword>
<proteinExistence type="predicted"/>
<dbReference type="PANTHER" id="PTHR45453:SF1">
    <property type="entry name" value="PHOSPHATE REGULON SENSOR PROTEIN PHOR"/>
    <property type="match status" value="1"/>
</dbReference>
<dbReference type="EMBL" id="WNKS01000001">
    <property type="protein sequence ID" value="MTV29600.1"/>
    <property type="molecule type" value="Genomic_DNA"/>
</dbReference>
<dbReference type="GO" id="GO:0000155">
    <property type="term" value="F:phosphorelay sensor kinase activity"/>
    <property type="evidence" value="ECO:0007669"/>
    <property type="project" value="InterPro"/>
</dbReference>
<evidence type="ECO:0000259" key="12">
    <source>
        <dbReference type="PROSITE" id="PS50109"/>
    </source>
</evidence>
<reference evidence="13 14" key="1">
    <citation type="submission" date="2019-11" db="EMBL/GenBank/DDBJ databases">
        <title>Whole-genome sequence of a Rhodoblastus acidophilus DSM 142.</title>
        <authorList>
            <person name="Kyndt J.A."/>
            <person name="Meyer T.E."/>
        </authorList>
    </citation>
    <scope>NUCLEOTIDE SEQUENCE [LARGE SCALE GENOMIC DNA]</scope>
    <source>
        <strain evidence="13 14">DSM 142</strain>
    </source>
</reference>
<evidence type="ECO:0000256" key="4">
    <source>
        <dbReference type="ARBA" id="ARBA00022475"/>
    </source>
</evidence>
<comment type="subcellular location">
    <subcellularLocation>
        <location evidence="2">Cell membrane</location>
    </subcellularLocation>
</comment>
<dbReference type="GO" id="GO:0004721">
    <property type="term" value="F:phosphoprotein phosphatase activity"/>
    <property type="evidence" value="ECO:0007669"/>
    <property type="project" value="TreeGrafter"/>
</dbReference>
<accession>A0A6N8DH09</accession>
<keyword evidence="9" id="KW-0067">ATP-binding</keyword>
<protein>
    <recommendedName>
        <fullName evidence="3">histidine kinase</fullName>
        <ecNumber evidence="3">2.7.13.3</ecNumber>
    </recommendedName>
</protein>
<keyword evidence="4" id="KW-1003">Cell membrane</keyword>
<dbReference type="AlphaFoldDB" id="A0A6N8DH09"/>
<dbReference type="GO" id="GO:0016036">
    <property type="term" value="P:cellular response to phosphate starvation"/>
    <property type="evidence" value="ECO:0007669"/>
    <property type="project" value="TreeGrafter"/>
</dbReference>
<name>A0A6N8DH09_RHOAC</name>
<evidence type="ECO:0000256" key="3">
    <source>
        <dbReference type="ARBA" id="ARBA00012438"/>
    </source>
</evidence>
<dbReference type="SUPFAM" id="SSF47384">
    <property type="entry name" value="Homodimeric domain of signal transducing histidine kinase"/>
    <property type="match status" value="1"/>
</dbReference>
<dbReference type="CDD" id="cd00082">
    <property type="entry name" value="HisKA"/>
    <property type="match status" value="1"/>
</dbReference>
<dbReference type="InterPro" id="IPR050351">
    <property type="entry name" value="BphY/WalK/GraS-like"/>
</dbReference>
<evidence type="ECO:0000256" key="6">
    <source>
        <dbReference type="ARBA" id="ARBA00022679"/>
    </source>
</evidence>
<keyword evidence="8" id="KW-0418">Kinase</keyword>
<dbReference type="InterPro" id="IPR036097">
    <property type="entry name" value="HisK_dim/P_sf"/>
</dbReference>
<dbReference type="InterPro" id="IPR036890">
    <property type="entry name" value="HATPase_C_sf"/>
</dbReference>
<comment type="catalytic activity">
    <reaction evidence="1">
        <text>ATP + protein L-histidine = ADP + protein N-phospho-L-histidine.</text>
        <dbReference type="EC" id="2.7.13.3"/>
    </reaction>
</comment>
<dbReference type="EC" id="2.7.13.3" evidence="3"/>
<dbReference type="InterPro" id="IPR005467">
    <property type="entry name" value="His_kinase_dom"/>
</dbReference>
<dbReference type="Proteomes" id="UP000439113">
    <property type="component" value="Unassembled WGS sequence"/>
</dbReference>
<dbReference type="Gene3D" id="3.30.450.20">
    <property type="entry name" value="PAS domain"/>
    <property type="match status" value="1"/>
</dbReference>
<evidence type="ECO:0000256" key="7">
    <source>
        <dbReference type="ARBA" id="ARBA00022741"/>
    </source>
</evidence>
<comment type="caution">
    <text evidence="13">The sequence shown here is derived from an EMBL/GenBank/DDBJ whole genome shotgun (WGS) entry which is preliminary data.</text>
</comment>
<evidence type="ECO:0000256" key="2">
    <source>
        <dbReference type="ARBA" id="ARBA00004236"/>
    </source>
</evidence>
<dbReference type="PRINTS" id="PR00344">
    <property type="entry name" value="BCTRLSENSOR"/>
</dbReference>
<dbReference type="InterPro" id="IPR013656">
    <property type="entry name" value="PAS_4"/>
</dbReference>
<dbReference type="FunFam" id="3.30.565.10:FF:000006">
    <property type="entry name" value="Sensor histidine kinase WalK"/>
    <property type="match status" value="1"/>
</dbReference>
<dbReference type="SMART" id="SM00387">
    <property type="entry name" value="HATPase_c"/>
    <property type="match status" value="1"/>
</dbReference>
<dbReference type="PROSITE" id="PS50109">
    <property type="entry name" value="HIS_KIN"/>
    <property type="match status" value="1"/>
</dbReference>
<evidence type="ECO:0000256" key="5">
    <source>
        <dbReference type="ARBA" id="ARBA00022553"/>
    </source>
</evidence>
<dbReference type="PANTHER" id="PTHR45453">
    <property type="entry name" value="PHOSPHATE REGULON SENSOR PROTEIN PHOR"/>
    <property type="match status" value="1"/>
</dbReference>
<evidence type="ECO:0000256" key="9">
    <source>
        <dbReference type="ARBA" id="ARBA00022840"/>
    </source>
</evidence>
<evidence type="ECO:0000256" key="10">
    <source>
        <dbReference type="ARBA" id="ARBA00023012"/>
    </source>
</evidence>
<dbReference type="SMART" id="SM00388">
    <property type="entry name" value="HisKA"/>
    <property type="match status" value="1"/>
</dbReference>
<organism evidence="13 14">
    <name type="scientific">Rhodoblastus acidophilus</name>
    <name type="common">Rhodopseudomonas acidophila</name>
    <dbReference type="NCBI Taxonomy" id="1074"/>
    <lineage>
        <taxon>Bacteria</taxon>
        <taxon>Pseudomonadati</taxon>
        <taxon>Pseudomonadota</taxon>
        <taxon>Alphaproteobacteria</taxon>
        <taxon>Hyphomicrobiales</taxon>
        <taxon>Rhodoblastaceae</taxon>
        <taxon>Rhodoblastus</taxon>
    </lineage>
</organism>
<dbReference type="Gene3D" id="1.10.287.130">
    <property type="match status" value="1"/>
</dbReference>
<dbReference type="Pfam" id="PF08448">
    <property type="entry name" value="PAS_4"/>
    <property type="match status" value="1"/>
</dbReference>
<dbReference type="Gene3D" id="3.30.565.10">
    <property type="entry name" value="Histidine kinase-like ATPase, C-terminal domain"/>
    <property type="match status" value="1"/>
</dbReference>
<dbReference type="InterPro" id="IPR003594">
    <property type="entry name" value="HATPase_dom"/>
</dbReference>
<keyword evidence="7" id="KW-0547">Nucleotide-binding</keyword>
<dbReference type="OrthoDB" id="9813151at2"/>
<evidence type="ECO:0000256" key="8">
    <source>
        <dbReference type="ARBA" id="ARBA00022777"/>
    </source>
</evidence>
<gene>
    <name evidence="13" type="ORF">GJ654_01185</name>
</gene>
<feature type="domain" description="Histidine kinase" evidence="12">
    <location>
        <begin position="124"/>
        <end position="345"/>
    </location>
</feature>
<dbReference type="GO" id="GO:0005524">
    <property type="term" value="F:ATP binding"/>
    <property type="evidence" value="ECO:0007669"/>
    <property type="project" value="UniProtKB-KW"/>
</dbReference>
<dbReference type="InterPro" id="IPR004358">
    <property type="entry name" value="Sig_transdc_His_kin-like_C"/>
</dbReference>
<dbReference type="InterPro" id="IPR003661">
    <property type="entry name" value="HisK_dim/P_dom"/>
</dbReference>
<evidence type="ECO:0000313" key="13">
    <source>
        <dbReference type="EMBL" id="MTV29600.1"/>
    </source>
</evidence>
<dbReference type="Pfam" id="PF02518">
    <property type="entry name" value="HATPase_c"/>
    <property type="match status" value="1"/>
</dbReference>
<dbReference type="FunFam" id="1.10.287.130:FF:000008">
    <property type="entry name" value="Two-component sensor histidine kinase"/>
    <property type="match status" value="1"/>
</dbReference>
<sequence>MTENAGAMISSLIEAMPEPVLVIGESARLVAANAPARALFAKLRLDAPLVSSIRAVDLQDAIARVLAGGPAEDISWLTLAPVERVFQAHVAAFDAGDARFVAATLHDATEARRVERMRVDFVANASHELRTPLASLLGFVETLLGPARDDAAARAKFLEIMLQQARRMARLVDDLLSLSRIEQTLHVQPRAAVDLADVARQVCDALSPLARDNRVALMIDVEKTVVRGDRDELLRVSENLIENAIKYGAPEPGQPERKVWVSVAPRDGVGALAVRDEGPGIAPQNIPRLTERFFRVDVGQSRAKGGTGLGLALVKHILARHRGRLLIQSTLGAGATFTATAPLHE</sequence>
<evidence type="ECO:0000256" key="11">
    <source>
        <dbReference type="ARBA" id="ARBA00023136"/>
    </source>
</evidence>
<keyword evidence="6" id="KW-0808">Transferase</keyword>